<dbReference type="OrthoDB" id="5835829at2759"/>
<reference evidence="2 3" key="1">
    <citation type="journal article" date="2011" name="Proc. Natl. Acad. Sci. U.S.A.">
        <title>Genome and transcriptome analyses of the mountain pine beetle-fungal symbiont Grosmannia clavigera, a lodgepole pine pathogen.</title>
        <authorList>
            <person name="DiGuistini S."/>
            <person name="Wang Y."/>
            <person name="Liao N.Y."/>
            <person name="Taylor G."/>
            <person name="Tanguay P."/>
            <person name="Feau N."/>
            <person name="Henrissat B."/>
            <person name="Chan S.K."/>
            <person name="Hesse-Orce U."/>
            <person name="Alamouti S.M."/>
            <person name="Tsui C.K.M."/>
            <person name="Docking R.T."/>
            <person name="Levasseur A."/>
            <person name="Haridas S."/>
            <person name="Robertson G."/>
            <person name="Birol I."/>
            <person name="Holt R.A."/>
            <person name="Marra M.A."/>
            <person name="Hamelin R.C."/>
            <person name="Hirst M."/>
            <person name="Jones S.J.M."/>
            <person name="Bohlmann J."/>
            <person name="Breuil C."/>
        </authorList>
    </citation>
    <scope>NUCLEOTIDE SEQUENCE [LARGE SCALE GENOMIC DNA]</scope>
    <source>
        <strain evidence="3">kw1407 / UAMH 11150</strain>
    </source>
</reference>
<dbReference type="AlphaFoldDB" id="F0XNV4"/>
<dbReference type="Gene3D" id="3.40.50.2000">
    <property type="entry name" value="Glycogen Phosphorylase B"/>
    <property type="match status" value="2"/>
</dbReference>
<dbReference type="Pfam" id="PF06722">
    <property type="entry name" value="EryCIII-like_C"/>
    <property type="match status" value="1"/>
</dbReference>
<evidence type="ECO:0000313" key="3">
    <source>
        <dbReference type="Proteomes" id="UP000007796"/>
    </source>
</evidence>
<dbReference type="InterPro" id="IPR010610">
    <property type="entry name" value="EryCIII-like_C"/>
</dbReference>
<organism evidence="3">
    <name type="scientific">Grosmannia clavigera (strain kw1407 / UAMH 11150)</name>
    <name type="common">Blue stain fungus</name>
    <name type="synonym">Graphiocladiella clavigera</name>
    <dbReference type="NCBI Taxonomy" id="655863"/>
    <lineage>
        <taxon>Eukaryota</taxon>
        <taxon>Fungi</taxon>
        <taxon>Dikarya</taxon>
        <taxon>Ascomycota</taxon>
        <taxon>Pezizomycotina</taxon>
        <taxon>Sordariomycetes</taxon>
        <taxon>Sordariomycetidae</taxon>
        <taxon>Ophiostomatales</taxon>
        <taxon>Ophiostomataceae</taxon>
        <taxon>Leptographium</taxon>
    </lineage>
</organism>
<proteinExistence type="predicted"/>
<gene>
    <name evidence="2" type="ORF">CMQ_7248</name>
</gene>
<evidence type="ECO:0000259" key="1">
    <source>
        <dbReference type="Pfam" id="PF06722"/>
    </source>
</evidence>
<dbReference type="RefSeq" id="XP_014169728.1">
    <property type="nucleotide sequence ID" value="XM_014314253.1"/>
</dbReference>
<dbReference type="PANTHER" id="PTHR21015">
    <property type="entry name" value="UDP-N-ACETYLGLUCOSAMINE--N-ACETYLMURAMYL-(PENTAPEPTIDE) PYROPHOSPHORYL-UNDECAPRENOL N-ACETYLGLUCOSAMINE TRANSFERASE 1"/>
    <property type="match status" value="1"/>
</dbReference>
<evidence type="ECO:0000313" key="2">
    <source>
        <dbReference type="EMBL" id="EFX00246.1"/>
    </source>
</evidence>
<protein>
    <submittedName>
        <fullName evidence="2">Glycosyl transferase family protein</fullName>
    </submittedName>
</protein>
<dbReference type="Proteomes" id="UP000007796">
    <property type="component" value="Unassembled WGS sequence"/>
</dbReference>
<feature type="domain" description="Erythromycin biosynthesis protein CIII-like C-terminal" evidence="1">
    <location>
        <begin position="126"/>
        <end position="231"/>
    </location>
</feature>
<dbReference type="eggNOG" id="ENOG502RUGG">
    <property type="taxonomic scope" value="Eukaryota"/>
</dbReference>
<dbReference type="SUPFAM" id="SSF53756">
    <property type="entry name" value="UDP-Glycosyltransferase/glycogen phosphorylase"/>
    <property type="match status" value="1"/>
</dbReference>
<accession>F0XNV4</accession>
<keyword evidence="3" id="KW-1185">Reference proteome</keyword>
<keyword evidence="2" id="KW-0808">Transferase</keyword>
<dbReference type="HOGENOM" id="CLU_1094390_0_0_1"/>
<dbReference type="PANTHER" id="PTHR21015:SF22">
    <property type="entry name" value="GLYCOSYLTRANSFERASE"/>
    <property type="match status" value="1"/>
</dbReference>
<dbReference type="GeneID" id="25980771"/>
<sequence length="254" mass="27563">MYEAGAAIDSGLDDAIYLGGSNYTCHDAIAQIGIPEFEFPRSDFPRGFRFAGIVPPSIPTAVPEFPWWNKLILNSQRRLEERARVVVVAQGTVEMDPAQLILPTLRLLANRQDVLTVAILGSRSARLPEGIKLPHNACIANYLPYDAVLPLADLWVHNGGYGATMHGIAHGVPMVIAGDGQDKPENGKRVQYSGLGIDLATAHPNAEQLGIAINAVLSGEAFSKVARSMQRTFRQMDCFTNIEEIINNEIACSA</sequence>
<name>F0XNV4_GROCL</name>
<dbReference type="EMBL" id="GL629801">
    <property type="protein sequence ID" value="EFX00246.1"/>
    <property type="molecule type" value="Genomic_DNA"/>
</dbReference>
<dbReference type="STRING" id="655863.F0XNV4"/>
<dbReference type="InParanoid" id="F0XNV4"/>
<dbReference type="GO" id="GO:0016757">
    <property type="term" value="F:glycosyltransferase activity"/>
    <property type="evidence" value="ECO:0007669"/>
    <property type="project" value="TreeGrafter"/>
</dbReference>